<gene>
    <name evidence="2" type="ORF">A2V97_02730</name>
</gene>
<sequence>MDAKTTLKLKELEQKLARAEEKYRERLSKFRGVAHESAQGELSYSDLKVREDHVETIKAEIEALRKAKK</sequence>
<evidence type="ECO:0000313" key="3">
    <source>
        <dbReference type="Proteomes" id="UP000177382"/>
    </source>
</evidence>
<organism evidence="2 3">
    <name type="scientific">Candidatus Woesebacteria bacterium RBG_16_42_24</name>
    <dbReference type="NCBI Taxonomy" id="1802485"/>
    <lineage>
        <taxon>Bacteria</taxon>
        <taxon>Candidatus Woeseibacteriota</taxon>
    </lineage>
</organism>
<reference evidence="2 3" key="1">
    <citation type="journal article" date="2016" name="Nat. Commun.">
        <title>Thousands of microbial genomes shed light on interconnected biogeochemical processes in an aquifer system.</title>
        <authorList>
            <person name="Anantharaman K."/>
            <person name="Brown C.T."/>
            <person name="Hug L.A."/>
            <person name="Sharon I."/>
            <person name="Castelle C.J."/>
            <person name="Probst A.J."/>
            <person name="Thomas B.C."/>
            <person name="Singh A."/>
            <person name="Wilkins M.J."/>
            <person name="Karaoz U."/>
            <person name="Brodie E.L."/>
            <person name="Williams K.H."/>
            <person name="Hubbard S.S."/>
            <person name="Banfield J.F."/>
        </authorList>
    </citation>
    <scope>NUCLEOTIDE SEQUENCE [LARGE SCALE GENOMIC DNA]</scope>
</reference>
<evidence type="ECO:0000256" key="1">
    <source>
        <dbReference type="SAM" id="Coils"/>
    </source>
</evidence>
<name>A0A1F7XKZ9_9BACT</name>
<comment type="caution">
    <text evidence="2">The sequence shown here is derived from an EMBL/GenBank/DDBJ whole genome shotgun (WGS) entry which is preliminary data.</text>
</comment>
<feature type="coiled-coil region" evidence="1">
    <location>
        <begin position="2"/>
        <end position="29"/>
    </location>
</feature>
<keyword evidence="1" id="KW-0175">Coiled coil</keyword>
<dbReference type="EMBL" id="MGFX01000001">
    <property type="protein sequence ID" value="OGM15676.1"/>
    <property type="molecule type" value="Genomic_DNA"/>
</dbReference>
<protein>
    <submittedName>
        <fullName evidence="2">Uncharacterized protein</fullName>
    </submittedName>
</protein>
<accession>A0A1F7XKZ9</accession>
<proteinExistence type="predicted"/>
<dbReference type="Proteomes" id="UP000177382">
    <property type="component" value="Unassembled WGS sequence"/>
</dbReference>
<dbReference type="AlphaFoldDB" id="A0A1F7XKZ9"/>
<evidence type="ECO:0000313" key="2">
    <source>
        <dbReference type="EMBL" id="OGM15676.1"/>
    </source>
</evidence>